<protein>
    <submittedName>
        <fullName evidence="1">Uncharacterized protein</fullName>
    </submittedName>
</protein>
<organism evidence="1">
    <name type="scientific">Tectiviridae sp</name>
    <dbReference type="NCBI Taxonomy" id="2831614"/>
    <lineage>
        <taxon>Viruses</taxon>
        <taxon>Varidnaviria</taxon>
        <taxon>Bamfordvirae</taxon>
        <taxon>Preplasmiviricota</taxon>
        <taxon>Prepoliviricotina</taxon>
        <taxon>Tectiliviricetes</taxon>
        <taxon>Kalamavirales</taxon>
        <taxon>Tectiviridae</taxon>
    </lineage>
</organism>
<accession>A0A8S5VY70</accession>
<dbReference type="EMBL" id="BK031033">
    <property type="protein sequence ID" value="DAI59061.1"/>
    <property type="molecule type" value="Genomic_DNA"/>
</dbReference>
<sequence length="35" mass="4136">MLFSVIPFDIEELTEEKLEEILVTIKGVVDWIEQE</sequence>
<name>A0A8S5VY70_9VIRU</name>
<proteinExistence type="predicted"/>
<reference evidence="1" key="1">
    <citation type="journal article" date="2021" name="Proc. Natl. Acad. Sci. U.S.A.">
        <title>A Catalog of Tens of Thousands of Viruses from Human Metagenomes Reveals Hidden Associations with Chronic Diseases.</title>
        <authorList>
            <person name="Tisza M.J."/>
            <person name="Buck C.B."/>
        </authorList>
    </citation>
    <scope>NUCLEOTIDE SEQUENCE</scope>
    <source>
        <strain evidence="1">Ct3cV12</strain>
    </source>
</reference>
<evidence type="ECO:0000313" key="1">
    <source>
        <dbReference type="EMBL" id="DAI59061.1"/>
    </source>
</evidence>